<dbReference type="PANTHER" id="PTHR42852">
    <property type="entry name" value="THIOL:DISULFIDE INTERCHANGE PROTEIN DSBE"/>
    <property type="match status" value="1"/>
</dbReference>
<dbReference type="Pfam" id="PF14289">
    <property type="entry name" value="DUF4369"/>
    <property type="match status" value="1"/>
</dbReference>
<keyword evidence="3" id="KW-1015">Disulfide bond</keyword>
<keyword evidence="8" id="KW-1185">Reference proteome</keyword>
<dbReference type="SUPFAM" id="SSF52833">
    <property type="entry name" value="Thioredoxin-like"/>
    <property type="match status" value="1"/>
</dbReference>
<evidence type="ECO:0000256" key="2">
    <source>
        <dbReference type="ARBA" id="ARBA00022748"/>
    </source>
</evidence>
<evidence type="ECO:0000256" key="3">
    <source>
        <dbReference type="ARBA" id="ARBA00023157"/>
    </source>
</evidence>
<reference evidence="8" key="1">
    <citation type="submission" date="2017-02" db="EMBL/GenBank/DDBJ databases">
        <authorList>
            <person name="Varghese N."/>
            <person name="Submissions S."/>
        </authorList>
    </citation>
    <scope>NUCLEOTIDE SEQUENCE [LARGE SCALE GENOMIC DNA]</scope>
    <source>
        <strain evidence="8">DSM 24091</strain>
    </source>
</reference>
<dbReference type="InterPro" id="IPR000866">
    <property type="entry name" value="AhpC/TSA"/>
</dbReference>
<dbReference type="Pfam" id="PF00578">
    <property type="entry name" value="AhpC-TSA"/>
    <property type="match status" value="1"/>
</dbReference>
<protein>
    <submittedName>
        <fullName evidence="7">Peroxiredoxin</fullName>
    </submittedName>
</protein>
<dbReference type="PANTHER" id="PTHR42852:SF6">
    <property type="entry name" value="THIOL:DISULFIDE INTERCHANGE PROTEIN DSBE"/>
    <property type="match status" value="1"/>
</dbReference>
<evidence type="ECO:0000259" key="6">
    <source>
        <dbReference type="PROSITE" id="PS51352"/>
    </source>
</evidence>
<dbReference type="InterPro" id="IPR036249">
    <property type="entry name" value="Thioredoxin-like_sf"/>
</dbReference>
<dbReference type="AlphaFoldDB" id="A0A1T5D7C4"/>
<dbReference type="STRING" id="1513896.SAMN05660841_01810"/>
<evidence type="ECO:0000313" key="7">
    <source>
        <dbReference type="EMBL" id="SKB67604.1"/>
    </source>
</evidence>
<dbReference type="GO" id="GO:0017004">
    <property type="term" value="P:cytochrome complex assembly"/>
    <property type="evidence" value="ECO:0007669"/>
    <property type="project" value="UniProtKB-KW"/>
</dbReference>
<evidence type="ECO:0000313" key="8">
    <source>
        <dbReference type="Proteomes" id="UP000190150"/>
    </source>
</evidence>
<evidence type="ECO:0000256" key="5">
    <source>
        <dbReference type="SAM" id="SignalP"/>
    </source>
</evidence>
<dbReference type="InterPro" id="IPR025380">
    <property type="entry name" value="DUF4369"/>
</dbReference>
<gene>
    <name evidence="7" type="ORF">SAMN05660841_01810</name>
</gene>
<dbReference type="CDD" id="cd02966">
    <property type="entry name" value="TlpA_like_family"/>
    <property type="match status" value="1"/>
</dbReference>
<dbReference type="GO" id="GO:0016209">
    <property type="term" value="F:antioxidant activity"/>
    <property type="evidence" value="ECO:0007669"/>
    <property type="project" value="InterPro"/>
</dbReference>
<accession>A0A1T5D7C4</accession>
<dbReference type="GO" id="GO:0030313">
    <property type="term" value="C:cell envelope"/>
    <property type="evidence" value="ECO:0007669"/>
    <property type="project" value="UniProtKB-SubCell"/>
</dbReference>
<name>A0A1T5D7C4_9SPHI</name>
<keyword evidence="2" id="KW-0201">Cytochrome c-type biogenesis</keyword>
<sequence length="377" mass="42301">MRVLKMMLLLALPGAAMAQKSSFSIEGKIQQPQKEGKIFMSIRTPSSEVLDSVAVVKGKFSFKGEANGPTMVYMIYDQENKGWNRVSYKTDMVGFYVDKGKTVIQAKDSLKTAVIKGSALQTAYTAYQDMLKESEDGIKDINMKYSSATPEQRQDESFATPLREQYMVFANKKKELQEDYIAKNPSSYFSLIAIQDQLQAGKTVLEMEPAYNALATSIRESEVGLEFAKQIHAAKTTAVGVMAPDFTQNDVNDNPVKLSDFRGKYVLLDFWASWCGPCRAENPNVVAAYEKFKDNNFTVLGVSLDQPGKKDNWLKAIEADKLTWTNVSDLKFWNNEVAKLYGVRGVPQNYLIDPEGRIVAKDLRGEQLHEKLAELLN</sequence>
<evidence type="ECO:0000256" key="4">
    <source>
        <dbReference type="ARBA" id="ARBA00023284"/>
    </source>
</evidence>
<dbReference type="RefSeq" id="WP_079642762.1">
    <property type="nucleotide sequence ID" value="NZ_FUZF01000006.1"/>
</dbReference>
<keyword evidence="5" id="KW-0732">Signal</keyword>
<feature type="domain" description="Thioredoxin" evidence="6">
    <location>
        <begin position="237"/>
        <end position="377"/>
    </location>
</feature>
<dbReference type="PROSITE" id="PS51352">
    <property type="entry name" value="THIOREDOXIN_2"/>
    <property type="match status" value="1"/>
</dbReference>
<comment type="subcellular location">
    <subcellularLocation>
        <location evidence="1">Cell envelope</location>
    </subcellularLocation>
</comment>
<dbReference type="Gene3D" id="3.40.30.10">
    <property type="entry name" value="Glutaredoxin"/>
    <property type="match status" value="1"/>
</dbReference>
<dbReference type="EMBL" id="FUZF01000006">
    <property type="protein sequence ID" value="SKB67604.1"/>
    <property type="molecule type" value="Genomic_DNA"/>
</dbReference>
<proteinExistence type="predicted"/>
<feature type="signal peptide" evidence="5">
    <location>
        <begin position="1"/>
        <end position="18"/>
    </location>
</feature>
<dbReference type="InterPro" id="IPR017937">
    <property type="entry name" value="Thioredoxin_CS"/>
</dbReference>
<feature type="chain" id="PRO_5010572331" evidence="5">
    <location>
        <begin position="19"/>
        <end position="377"/>
    </location>
</feature>
<organism evidence="7 8">
    <name type="scientific">Sphingobacterium nematocida</name>
    <dbReference type="NCBI Taxonomy" id="1513896"/>
    <lineage>
        <taxon>Bacteria</taxon>
        <taxon>Pseudomonadati</taxon>
        <taxon>Bacteroidota</taxon>
        <taxon>Sphingobacteriia</taxon>
        <taxon>Sphingobacteriales</taxon>
        <taxon>Sphingobacteriaceae</taxon>
        <taxon>Sphingobacterium</taxon>
    </lineage>
</organism>
<dbReference type="GO" id="GO:0016491">
    <property type="term" value="F:oxidoreductase activity"/>
    <property type="evidence" value="ECO:0007669"/>
    <property type="project" value="InterPro"/>
</dbReference>
<dbReference type="PROSITE" id="PS00194">
    <property type="entry name" value="THIOREDOXIN_1"/>
    <property type="match status" value="1"/>
</dbReference>
<dbReference type="Proteomes" id="UP000190150">
    <property type="component" value="Unassembled WGS sequence"/>
</dbReference>
<evidence type="ECO:0000256" key="1">
    <source>
        <dbReference type="ARBA" id="ARBA00004196"/>
    </source>
</evidence>
<dbReference type="InterPro" id="IPR013766">
    <property type="entry name" value="Thioredoxin_domain"/>
</dbReference>
<dbReference type="InterPro" id="IPR050553">
    <property type="entry name" value="Thioredoxin_ResA/DsbE_sf"/>
</dbReference>
<keyword evidence="4" id="KW-0676">Redox-active center</keyword>